<evidence type="ECO:0000256" key="8">
    <source>
        <dbReference type="ARBA" id="ARBA00023136"/>
    </source>
</evidence>
<feature type="transmembrane region" description="Helical" evidence="9">
    <location>
        <begin position="289"/>
        <end position="311"/>
    </location>
</feature>
<dbReference type="InterPro" id="IPR035906">
    <property type="entry name" value="MetI-like_sf"/>
</dbReference>
<evidence type="ECO:0000256" key="9">
    <source>
        <dbReference type="RuleBase" id="RU363032"/>
    </source>
</evidence>
<name>A0A0M2EZP9_9GAMM</name>
<feature type="transmembrane region" description="Helical" evidence="9">
    <location>
        <begin position="236"/>
        <end position="261"/>
    </location>
</feature>
<keyword evidence="8 9" id="KW-0472">Membrane</keyword>
<comment type="subcellular location">
    <subcellularLocation>
        <location evidence="1">Cell inner membrane</location>
        <topology evidence="1">Multi-pass membrane protein</topology>
    </subcellularLocation>
    <subcellularLocation>
        <location evidence="9">Cell membrane</location>
        <topology evidence="9">Multi-pass membrane protein</topology>
    </subcellularLocation>
</comment>
<feature type="transmembrane region" description="Helical" evidence="9">
    <location>
        <begin position="207"/>
        <end position="229"/>
    </location>
</feature>
<feature type="transmembrane region" description="Helical" evidence="9">
    <location>
        <begin position="37"/>
        <end position="59"/>
    </location>
</feature>
<comment type="similarity">
    <text evidence="2">Belongs to the binding-protein-dependent transport system permease family. CysTW subfamily.</text>
</comment>
<evidence type="ECO:0000256" key="5">
    <source>
        <dbReference type="ARBA" id="ARBA00022519"/>
    </source>
</evidence>
<dbReference type="CDD" id="cd06261">
    <property type="entry name" value="TM_PBP2"/>
    <property type="match status" value="1"/>
</dbReference>
<dbReference type="PANTHER" id="PTHR42929">
    <property type="entry name" value="INNER MEMBRANE ABC TRANSPORTER PERMEASE PROTEIN YDCU-RELATED-RELATED"/>
    <property type="match status" value="1"/>
</dbReference>
<evidence type="ECO:0000256" key="3">
    <source>
        <dbReference type="ARBA" id="ARBA00022448"/>
    </source>
</evidence>
<feature type="transmembrane region" description="Helical" evidence="9">
    <location>
        <begin position="388"/>
        <end position="409"/>
    </location>
</feature>
<dbReference type="Pfam" id="PF00528">
    <property type="entry name" value="BPD_transp_1"/>
    <property type="match status" value="1"/>
</dbReference>
<dbReference type="OrthoDB" id="9807047at2"/>
<comment type="caution">
    <text evidence="11">The sequence shown here is derived from an EMBL/GenBank/DDBJ whole genome shotgun (WGS) entry which is preliminary data.</text>
</comment>
<proteinExistence type="inferred from homology"/>
<dbReference type="PANTHER" id="PTHR42929:SF5">
    <property type="entry name" value="ABC TRANSPORTER PERMEASE PROTEIN"/>
    <property type="match status" value="1"/>
</dbReference>
<evidence type="ECO:0000256" key="2">
    <source>
        <dbReference type="ARBA" id="ARBA00007069"/>
    </source>
</evidence>
<dbReference type="EMBL" id="JQOD01000002">
    <property type="protein sequence ID" value="KGA33898.1"/>
    <property type="molecule type" value="Genomic_DNA"/>
</dbReference>
<dbReference type="SUPFAM" id="SSF161098">
    <property type="entry name" value="MetI-like"/>
    <property type="match status" value="1"/>
</dbReference>
<dbReference type="GO" id="GO:0055085">
    <property type="term" value="P:transmembrane transport"/>
    <property type="evidence" value="ECO:0007669"/>
    <property type="project" value="InterPro"/>
</dbReference>
<reference evidence="11 12" key="1">
    <citation type="submission" date="2014-08" db="EMBL/GenBank/DDBJ databases">
        <title>Genome sequences of NCPPB Pectobacterium isolates.</title>
        <authorList>
            <person name="Glover R.H."/>
            <person name="Sapp M."/>
            <person name="Elphinstone J."/>
        </authorList>
    </citation>
    <scope>NUCLEOTIDE SEQUENCE [LARGE SCALE GENOMIC DNA]</scope>
    <source>
        <strain evidence="11 12">LMG 21372</strain>
    </source>
</reference>
<feature type="transmembrane region" description="Helical" evidence="9">
    <location>
        <begin position="343"/>
        <end position="367"/>
    </location>
</feature>
<organism evidence="11 12">
    <name type="scientific">Pectobacterium brasiliense</name>
    <dbReference type="NCBI Taxonomy" id="180957"/>
    <lineage>
        <taxon>Bacteria</taxon>
        <taxon>Pseudomonadati</taxon>
        <taxon>Pseudomonadota</taxon>
        <taxon>Gammaproteobacteria</taxon>
        <taxon>Enterobacterales</taxon>
        <taxon>Pectobacteriaceae</taxon>
        <taxon>Pectobacterium</taxon>
    </lineage>
</organism>
<dbReference type="GO" id="GO:0005886">
    <property type="term" value="C:plasma membrane"/>
    <property type="evidence" value="ECO:0007669"/>
    <property type="project" value="UniProtKB-SubCell"/>
</dbReference>
<evidence type="ECO:0000256" key="7">
    <source>
        <dbReference type="ARBA" id="ARBA00022989"/>
    </source>
</evidence>
<protein>
    <submittedName>
        <fullName evidence="11">Polyamine ABC transporter substrate-binding protein</fullName>
    </submittedName>
</protein>
<feature type="domain" description="ABC transmembrane type-1" evidence="10">
    <location>
        <begin position="203"/>
        <end position="409"/>
    </location>
</feature>
<evidence type="ECO:0000256" key="6">
    <source>
        <dbReference type="ARBA" id="ARBA00022692"/>
    </source>
</evidence>
<dbReference type="RefSeq" id="WP_039314707.1">
    <property type="nucleotide sequence ID" value="NZ_JQOD01000002.1"/>
</dbReference>
<dbReference type="PROSITE" id="PS50928">
    <property type="entry name" value="ABC_TM1"/>
    <property type="match status" value="1"/>
</dbReference>
<evidence type="ECO:0000256" key="1">
    <source>
        <dbReference type="ARBA" id="ARBA00004429"/>
    </source>
</evidence>
<dbReference type="InterPro" id="IPR000515">
    <property type="entry name" value="MetI-like"/>
</dbReference>
<evidence type="ECO:0000313" key="11">
    <source>
        <dbReference type="EMBL" id="KGA33898.1"/>
    </source>
</evidence>
<evidence type="ECO:0000259" key="10">
    <source>
        <dbReference type="PROSITE" id="PS50928"/>
    </source>
</evidence>
<keyword evidence="3 9" id="KW-0813">Transport</keyword>
<dbReference type="STRING" id="180957.B5S52_10520"/>
<sequence length="422" mass="46812">MSQSDVVAAVASGGNEENSTLKQQLWLAQKAYKKRSLLLIAPLFLFIVVSFLFPITSILGKSVSNPELRDNMPQTIAAMRLWSGNDVPDEAVFRALVGDLRDARSSGKLSTITKRLGYEGAEYRTLITRTLRKLPAEGSSDIRAQLIREQPMWGELATWQTFDRTARPFTSYYLLAVFDHKIDATTQQIVPQPADQALYVDVLLRTLLMAGVVTLLCVGLGYPLAYWLAKQPSNRANLLLILVLLPFWTSLIVRTASWIVLLQSGGLINRSLIHIGIIDEPLVLVFNRIGVYISMTHILLPFFILPLYAVMKGISPNYVRAAISLGAHPFIAFWRVYVPQTYAGVTAGALLVFMMAIGYYITPALLGGPSDQMLSYFVAFFTNSTMNWGMAAALGTQLLIIVMLLYVVYIRVTRTNAEAAAH</sequence>
<dbReference type="Proteomes" id="UP000029435">
    <property type="component" value="Unassembled WGS sequence"/>
</dbReference>
<keyword evidence="6 9" id="KW-0812">Transmembrane</keyword>
<dbReference type="AlphaFoldDB" id="A0A0M2EZP9"/>
<keyword evidence="4" id="KW-1003">Cell membrane</keyword>
<dbReference type="Gene3D" id="1.10.3720.10">
    <property type="entry name" value="MetI-like"/>
    <property type="match status" value="1"/>
</dbReference>
<evidence type="ECO:0000256" key="4">
    <source>
        <dbReference type="ARBA" id="ARBA00022475"/>
    </source>
</evidence>
<evidence type="ECO:0000313" key="12">
    <source>
        <dbReference type="Proteomes" id="UP000029435"/>
    </source>
</evidence>
<keyword evidence="5" id="KW-0997">Cell inner membrane</keyword>
<gene>
    <name evidence="11" type="ORF">KU74_10460</name>
</gene>
<accession>A0A0M2EZP9</accession>
<keyword evidence="7 9" id="KW-1133">Transmembrane helix</keyword>